<dbReference type="Proteomes" id="UP000322184">
    <property type="component" value="Unassembled WGS sequence"/>
</dbReference>
<dbReference type="GO" id="GO:1900378">
    <property type="term" value="P:positive regulation of secondary metabolite biosynthetic process"/>
    <property type="evidence" value="ECO:0007669"/>
    <property type="project" value="TreeGrafter"/>
</dbReference>
<comment type="caution">
    <text evidence="6">The sequence shown here is derived from an EMBL/GenBank/DDBJ whole genome shotgun (WGS) entry which is preliminary data.</text>
</comment>
<evidence type="ECO:0000256" key="4">
    <source>
        <dbReference type="PROSITE-ProRule" id="PRU00510"/>
    </source>
</evidence>
<dbReference type="Gene3D" id="1.20.120.910">
    <property type="entry name" value="DksA, coiled-coil domain"/>
    <property type="match status" value="1"/>
</dbReference>
<name>A0A5B0X922_9GAMM</name>
<protein>
    <submittedName>
        <fullName evidence="6">Conjugal transfer protein TraR</fullName>
    </submittedName>
</protein>
<dbReference type="Pfam" id="PF01258">
    <property type="entry name" value="zf-dskA_traR"/>
    <property type="match status" value="1"/>
</dbReference>
<evidence type="ECO:0000256" key="3">
    <source>
        <dbReference type="ARBA" id="ARBA00022833"/>
    </source>
</evidence>
<organism evidence="6 7">
    <name type="scientific">Photorhabdus heterorhabditis</name>
    <dbReference type="NCBI Taxonomy" id="880156"/>
    <lineage>
        <taxon>Bacteria</taxon>
        <taxon>Pseudomonadati</taxon>
        <taxon>Pseudomonadota</taxon>
        <taxon>Gammaproteobacteria</taxon>
        <taxon>Enterobacterales</taxon>
        <taxon>Morganellaceae</taxon>
        <taxon>Photorhabdus</taxon>
    </lineage>
</organism>
<keyword evidence="2" id="KW-0863">Zinc-finger</keyword>
<evidence type="ECO:0000256" key="1">
    <source>
        <dbReference type="ARBA" id="ARBA00022723"/>
    </source>
</evidence>
<sequence length="81" mass="9096">MSDDIDVAQAVTAMWLEGQIAAARRELHTDKVSWTRCEECGDEIDERRRQVLVGVRLCVGCQEIAEYQIRVGHVTGGHDGR</sequence>
<dbReference type="PANTHER" id="PTHR38777">
    <property type="entry name" value="FELS-2 PROPHAGE PROTEIN"/>
    <property type="match status" value="1"/>
</dbReference>
<dbReference type="InterPro" id="IPR000962">
    <property type="entry name" value="Znf_DskA_TraR"/>
</dbReference>
<dbReference type="PANTHER" id="PTHR38777:SF1">
    <property type="entry name" value="DNAK SUPPRESSOR PROTEIN"/>
    <property type="match status" value="1"/>
</dbReference>
<evidence type="ECO:0000259" key="5">
    <source>
        <dbReference type="Pfam" id="PF01258"/>
    </source>
</evidence>
<dbReference type="EMBL" id="VTUW01000001">
    <property type="protein sequence ID" value="KAA1195752.1"/>
    <property type="molecule type" value="Genomic_DNA"/>
</dbReference>
<accession>A0A5B0X922</accession>
<evidence type="ECO:0000313" key="7">
    <source>
        <dbReference type="Proteomes" id="UP000322184"/>
    </source>
</evidence>
<reference evidence="6 7" key="1">
    <citation type="submission" date="2019-09" db="EMBL/GenBank/DDBJ databases">
        <title>Whole genome sequence of Photorhabdus heterorhabditis strain ETL (Enterobacteriales: Enterobacteriaceae) a bacterial symbiont of Heterorhabditis zealandica strain ETL (Rhabditida: Heterorhabditidae).</title>
        <authorList>
            <person name="Lulamba T.E."/>
            <person name="Serepa-Dlamini M.H."/>
        </authorList>
    </citation>
    <scope>NUCLEOTIDE SEQUENCE [LARGE SCALE GENOMIC DNA]</scope>
    <source>
        <strain evidence="6 7">ETL</strain>
    </source>
</reference>
<evidence type="ECO:0000256" key="2">
    <source>
        <dbReference type="ARBA" id="ARBA00022771"/>
    </source>
</evidence>
<dbReference type="SUPFAM" id="SSF57716">
    <property type="entry name" value="Glucocorticoid receptor-like (DNA-binding domain)"/>
    <property type="match status" value="1"/>
</dbReference>
<gene>
    <name evidence="6" type="ORF">F0L16_01150</name>
</gene>
<dbReference type="PROSITE" id="PS51128">
    <property type="entry name" value="ZF_DKSA_2"/>
    <property type="match status" value="1"/>
</dbReference>
<dbReference type="AlphaFoldDB" id="A0A5B0X922"/>
<feature type="domain" description="Zinc finger DksA/TraR C4-type" evidence="5">
    <location>
        <begin position="36"/>
        <end position="67"/>
    </location>
</feature>
<feature type="zinc finger region" description="dksA C4-type" evidence="4">
    <location>
        <begin position="37"/>
        <end position="61"/>
    </location>
</feature>
<keyword evidence="1" id="KW-0479">Metal-binding</keyword>
<evidence type="ECO:0000313" key="6">
    <source>
        <dbReference type="EMBL" id="KAA1195752.1"/>
    </source>
</evidence>
<keyword evidence="3" id="KW-0862">Zinc</keyword>
<dbReference type="GO" id="GO:0008270">
    <property type="term" value="F:zinc ion binding"/>
    <property type="evidence" value="ECO:0007669"/>
    <property type="project" value="UniProtKB-KW"/>
</dbReference>
<proteinExistence type="predicted"/>
<dbReference type="RefSeq" id="WP_149615942.1">
    <property type="nucleotide sequence ID" value="NZ_CAWPFF010000001.1"/>
</dbReference>